<protein>
    <submittedName>
        <fullName evidence="1">Phosphoglycerate kinase</fullName>
    </submittedName>
</protein>
<dbReference type="CDD" id="cd07067">
    <property type="entry name" value="HP_PGM_like"/>
    <property type="match status" value="1"/>
</dbReference>
<dbReference type="GO" id="GO:0016791">
    <property type="term" value="F:phosphatase activity"/>
    <property type="evidence" value="ECO:0007669"/>
    <property type="project" value="TreeGrafter"/>
</dbReference>
<evidence type="ECO:0000313" key="1">
    <source>
        <dbReference type="EMBL" id="ORV07508.1"/>
    </source>
</evidence>
<proteinExistence type="predicted"/>
<dbReference type="PANTHER" id="PTHR48100:SF62">
    <property type="entry name" value="GLUCOSYL-3-PHOSPHOGLYCERATE PHOSPHATASE"/>
    <property type="match status" value="1"/>
</dbReference>
<dbReference type="InterPro" id="IPR029033">
    <property type="entry name" value="His_PPase_superfam"/>
</dbReference>
<keyword evidence="2" id="KW-1185">Reference proteome</keyword>
<sequence>MQLLLIRHALPNRSESGQGSDPDLSTMGLEQAGRLPAALQRYPISRIVTSPQRRAIATAGPLAAARGLDVEIDPRLAEYDRDLTEYLPVEQLRTERPEQWARMAAGLLPDGVDEAEFLGRVSDAVTDLVAAAGHDDTVAVVSHGGVINALLHRSLGTRRILSFAVDYTSVTRLYYSRSGNPAVIAVNTTEHVWDLLPHRQARPAADGAGR</sequence>
<dbReference type="STRING" id="1793.AWC04_03595"/>
<keyword evidence="1" id="KW-0418">Kinase</keyword>
<dbReference type="OrthoDB" id="5241674at2"/>
<organism evidence="1 2">
    <name type="scientific">Mycolicibacterium fallax</name>
    <name type="common">Mycobacterium fallax</name>
    <dbReference type="NCBI Taxonomy" id="1793"/>
    <lineage>
        <taxon>Bacteria</taxon>
        <taxon>Bacillati</taxon>
        <taxon>Actinomycetota</taxon>
        <taxon>Actinomycetes</taxon>
        <taxon>Mycobacteriales</taxon>
        <taxon>Mycobacteriaceae</taxon>
        <taxon>Mycolicibacterium</taxon>
    </lineage>
</organism>
<dbReference type="SUPFAM" id="SSF53254">
    <property type="entry name" value="Phosphoglycerate mutase-like"/>
    <property type="match status" value="1"/>
</dbReference>
<name>A0A1X1RIZ7_MYCFA</name>
<dbReference type="RefSeq" id="WP_085093184.1">
    <property type="nucleotide sequence ID" value="NZ_AP022603.1"/>
</dbReference>
<evidence type="ECO:0000313" key="2">
    <source>
        <dbReference type="Proteomes" id="UP000193484"/>
    </source>
</evidence>
<dbReference type="SMART" id="SM00855">
    <property type="entry name" value="PGAM"/>
    <property type="match status" value="1"/>
</dbReference>
<dbReference type="EMBL" id="LQOJ01000019">
    <property type="protein sequence ID" value="ORV07508.1"/>
    <property type="molecule type" value="Genomic_DNA"/>
</dbReference>
<keyword evidence="1" id="KW-0808">Transferase</keyword>
<dbReference type="InterPro" id="IPR013078">
    <property type="entry name" value="His_Pase_superF_clade-1"/>
</dbReference>
<reference evidence="1 2" key="1">
    <citation type="submission" date="2016-01" db="EMBL/GenBank/DDBJ databases">
        <title>The new phylogeny of the genus Mycobacterium.</title>
        <authorList>
            <person name="Tarcisio F."/>
            <person name="Conor M."/>
            <person name="Antonella G."/>
            <person name="Elisabetta G."/>
            <person name="Giulia F.S."/>
            <person name="Sara T."/>
            <person name="Anna F."/>
            <person name="Clotilde B."/>
            <person name="Roberto B."/>
            <person name="Veronica D.S."/>
            <person name="Fabio R."/>
            <person name="Monica P."/>
            <person name="Olivier J."/>
            <person name="Enrico T."/>
            <person name="Nicola S."/>
        </authorList>
    </citation>
    <scope>NUCLEOTIDE SEQUENCE [LARGE SCALE GENOMIC DNA]</scope>
    <source>
        <strain evidence="1 2">DSM 44179</strain>
    </source>
</reference>
<comment type="caution">
    <text evidence="1">The sequence shown here is derived from an EMBL/GenBank/DDBJ whole genome shotgun (WGS) entry which is preliminary data.</text>
</comment>
<dbReference type="GO" id="GO:0016301">
    <property type="term" value="F:kinase activity"/>
    <property type="evidence" value="ECO:0007669"/>
    <property type="project" value="UniProtKB-KW"/>
</dbReference>
<dbReference type="Pfam" id="PF00300">
    <property type="entry name" value="His_Phos_1"/>
    <property type="match status" value="1"/>
</dbReference>
<dbReference type="AlphaFoldDB" id="A0A1X1RIZ7"/>
<dbReference type="InterPro" id="IPR050275">
    <property type="entry name" value="PGM_Phosphatase"/>
</dbReference>
<accession>A0A1X1RIZ7</accession>
<dbReference type="GO" id="GO:0005737">
    <property type="term" value="C:cytoplasm"/>
    <property type="evidence" value="ECO:0007669"/>
    <property type="project" value="TreeGrafter"/>
</dbReference>
<gene>
    <name evidence="1" type="ORF">AWC04_03595</name>
</gene>
<dbReference type="PANTHER" id="PTHR48100">
    <property type="entry name" value="BROAD-SPECIFICITY PHOSPHATASE YOR283W-RELATED"/>
    <property type="match status" value="1"/>
</dbReference>
<dbReference type="Gene3D" id="3.40.50.1240">
    <property type="entry name" value="Phosphoglycerate mutase-like"/>
    <property type="match status" value="1"/>
</dbReference>
<dbReference type="Proteomes" id="UP000193484">
    <property type="component" value="Unassembled WGS sequence"/>
</dbReference>